<evidence type="ECO:0000256" key="29">
    <source>
        <dbReference type="ARBA" id="ARBA00031821"/>
    </source>
</evidence>
<dbReference type="GO" id="GO:0034383">
    <property type="term" value="P:low-density lipoprotein particle clearance"/>
    <property type="evidence" value="ECO:0000318"/>
    <property type="project" value="GO_Central"/>
</dbReference>
<dbReference type="OrthoDB" id="195015at2759"/>
<evidence type="ECO:0000256" key="14">
    <source>
        <dbReference type="ARBA" id="ARBA00022499"/>
    </source>
</evidence>
<reference evidence="34" key="2">
    <citation type="submission" date="2020-05" db="UniProtKB">
        <authorList>
            <consortium name="Ensembl"/>
        </authorList>
    </citation>
    <scope>IDENTIFICATION</scope>
</reference>
<evidence type="ECO:0000256" key="20">
    <source>
        <dbReference type="ARBA" id="ARBA00023055"/>
    </source>
</evidence>
<dbReference type="AGR" id="Xenbase:XB-GENE-5870091"/>
<dbReference type="GO" id="GO:0044539">
    <property type="term" value="P:long-chain fatty acid import into cell"/>
    <property type="evidence" value="ECO:0000318"/>
    <property type="project" value="GO_Central"/>
</dbReference>
<accession>A0A6I8S279</accession>
<dbReference type="GO" id="GO:0009986">
    <property type="term" value="C:cell surface"/>
    <property type="evidence" value="ECO:0000318"/>
    <property type="project" value="GO_Central"/>
</dbReference>
<keyword evidence="13" id="KW-1003">Cell membrane</keyword>
<dbReference type="KEGG" id="xtr:100496002"/>
<evidence type="ECO:0000256" key="19">
    <source>
        <dbReference type="ARBA" id="ARBA00023034"/>
    </source>
</evidence>
<keyword evidence="24" id="KW-0675">Receptor</keyword>
<keyword evidence="22" id="KW-0564">Palmitate</keyword>
<feature type="disulfide bond" evidence="32">
    <location>
        <begin position="316"/>
        <end position="325"/>
    </location>
</feature>
<dbReference type="GO" id="GO:0005044">
    <property type="term" value="F:scavenger receptor activity"/>
    <property type="evidence" value="ECO:0000318"/>
    <property type="project" value="GO_Central"/>
</dbReference>
<protein>
    <recommendedName>
        <fullName evidence="11">Platelet glycoprotein 4</fullName>
    </recommendedName>
    <alternativeName>
        <fullName evidence="31">Glycoprotein IIIb</fullName>
    </alternativeName>
    <alternativeName>
        <fullName evidence="29">PAS IV</fullName>
    </alternativeName>
    <alternativeName>
        <fullName evidence="30">PAS-4</fullName>
    </alternativeName>
    <alternativeName>
        <fullName evidence="28">Platelet glycoprotein IV</fullName>
    </alternativeName>
</protein>
<evidence type="ECO:0000256" key="22">
    <source>
        <dbReference type="ARBA" id="ARBA00023139"/>
    </source>
</evidence>
<keyword evidence="19" id="KW-0333">Golgi apparatus</keyword>
<dbReference type="GO" id="GO:0005901">
    <property type="term" value="C:caveola"/>
    <property type="evidence" value="ECO:0000318"/>
    <property type="project" value="GO_Central"/>
</dbReference>
<feature type="transmembrane region" description="Helical" evidence="33">
    <location>
        <begin position="12"/>
        <end position="34"/>
    </location>
</feature>
<evidence type="ECO:0000256" key="26">
    <source>
        <dbReference type="ARBA" id="ARBA00023288"/>
    </source>
</evidence>
<evidence type="ECO:0000256" key="25">
    <source>
        <dbReference type="ARBA" id="ARBA00023180"/>
    </source>
</evidence>
<reference evidence="36" key="3">
    <citation type="submission" date="2025-04" db="UniProtKB">
        <authorList>
            <consortium name="RefSeq"/>
        </authorList>
    </citation>
    <scope>IDENTIFICATION</scope>
    <source>
        <strain evidence="36">Nigerian</strain>
        <tissue evidence="36">Liver and blood</tissue>
    </source>
</reference>
<evidence type="ECO:0000256" key="32">
    <source>
        <dbReference type="PIRSR" id="PIRSR605428-52"/>
    </source>
</evidence>
<evidence type="ECO:0000256" key="30">
    <source>
        <dbReference type="ARBA" id="ARBA00032188"/>
    </source>
</evidence>
<evidence type="ECO:0000256" key="16">
    <source>
        <dbReference type="ARBA" id="ARBA00022843"/>
    </source>
</evidence>
<keyword evidence="18 33" id="KW-1133">Transmembrane helix</keyword>
<comment type="catalytic activity">
    <reaction evidence="27">
        <text>tetracosanoate(out) = tetracosanoate(in)</text>
        <dbReference type="Rhea" id="RHEA:45260"/>
        <dbReference type="ChEBI" id="CHEBI:31014"/>
    </reaction>
    <physiologicalReaction direction="left-to-right" evidence="27">
        <dbReference type="Rhea" id="RHEA:45261"/>
    </physiologicalReaction>
</comment>
<dbReference type="PANTHER" id="PTHR11923">
    <property type="entry name" value="SCAVENGER RECEPTOR CLASS B TYPE-1 SR-B1"/>
    <property type="match status" value="1"/>
</dbReference>
<keyword evidence="26" id="KW-0449">Lipoprotein</keyword>
<keyword evidence="17" id="KW-0130">Cell adhesion</keyword>
<evidence type="ECO:0000256" key="17">
    <source>
        <dbReference type="ARBA" id="ARBA00022889"/>
    </source>
</evidence>
<evidence type="ECO:0000313" key="36">
    <source>
        <dbReference type="RefSeq" id="XP_002933143.3"/>
    </source>
</evidence>
<dbReference type="InterPro" id="IPR002159">
    <property type="entry name" value="CD36_fam"/>
</dbReference>
<dbReference type="PRINTS" id="PR01610">
    <property type="entry name" value="CD36ANTIGEN"/>
</dbReference>
<dbReference type="GeneTree" id="ENSGT00940000153372"/>
<evidence type="ECO:0000256" key="12">
    <source>
        <dbReference type="ARBA" id="ARBA00022448"/>
    </source>
</evidence>
<keyword evidence="25" id="KW-0325">Glycoprotein</keyword>
<dbReference type="GO" id="GO:0042953">
    <property type="term" value="P:lipoprotein transport"/>
    <property type="evidence" value="ECO:0000318"/>
    <property type="project" value="GO_Central"/>
</dbReference>
<dbReference type="AlphaFoldDB" id="A0A6I8S279"/>
<evidence type="ECO:0000256" key="15">
    <source>
        <dbReference type="ARBA" id="ARBA00022692"/>
    </source>
</evidence>
<evidence type="ECO:0000256" key="23">
    <source>
        <dbReference type="ARBA" id="ARBA00023157"/>
    </source>
</evidence>
<dbReference type="InterPro" id="IPR005428">
    <property type="entry name" value="CD36/SCARB1/SNMP1"/>
</dbReference>
<dbReference type="RefSeq" id="XP_002933143.3">
    <property type="nucleotide sequence ID" value="XM_002933097.5"/>
</dbReference>
<proteinExistence type="inferred from homology"/>
<keyword evidence="15 33" id="KW-0812">Transmembrane</keyword>
<evidence type="ECO:0000256" key="3">
    <source>
        <dbReference type="ARBA" id="ARBA00000934"/>
    </source>
</evidence>
<evidence type="ECO:0000313" key="35">
    <source>
        <dbReference type="Proteomes" id="UP000008143"/>
    </source>
</evidence>
<feature type="disulfide bond" evidence="32">
    <location>
        <begin position="275"/>
        <end position="336"/>
    </location>
</feature>
<comment type="catalytic activity">
    <reaction evidence="4">
        <text>tetradecanoate(out) = tetradecanoate(in)</text>
        <dbReference type="Rhea" id="RHEA:45252"/>
        <dbReference type="ChEBI" id="CHEBI:30807"/>
    </reaction>
    <physiologicalReaction direction="left-to-right" evidence="4">
        <dbReference type="Rhea" id="RHEA:45253"/>
    </physiologicalReaction>
</comment>
<evidence type="ECO:0000256" key="18">
    <source>
        <dbReference type="ARBA" id="ARBA00022989"/>
    </source>
</evidence>
<dbReference type="GO" id="GO:0005794">
    <property type="term" value="C:Golgi apparatus"/>
    <property type="evidence" value="ECO:0007669"/>
    <property type="project" value="UniProtKB-SubCell"/>
</dbReference>
<dbReference type="Ensembl" id="ENSXETT00000101575">
    <property type="protein sequence ID" value="ENSXETP00000086862"/>
    <property type="gene ID" value="ENSXETG00000037724"/>
</dbReference>
<comment type="catalytic activity">
    <reaction evidence="5">
        <text>butanoate(out) = butanoate(in)</text>
        <dbReference type="Rhea" id="RHEA:45248"/>
        <dbReference type="ChEBI" id="CHEBI:17968"/>
    </reaction>
    <physiologicalReaction direction="left-to-right" evidence="5">
        <dbReference type="Rhea" id="RHEA:45249"/>
    </physiologicalReaction>
</comment>
<keyword evidence="12" id="KW-0813">Transport</keyword>
<evidence type="ECO:0000256" key="5">
    <source>
        <dbReference type="ARBA" id="ARBA00001892"/>
    </source>
</evidence>
<dbReference type="CTD" id="100496002"/>
<keyword evidence="23 32" id="KW-1015">Disulfide bond</keyword>
<evidence type="ECO:0000256" key="13">
    <source>
        <dbReference type="ARBA" id="ARBA00022475"/>
    </source>
</evidence>
<evidence type="ECO:0000256" key="31">
    <source>
        <dbReference type="ARBA" id="ARBA00032780"/>
    </source>
</evidence>
<dbReference type="GO" id="GO:0019915">
    <property type="term" value="P:lipid storage"/>
    <property type="evidence" value="ECO:0000318"/>
    <property type="project" value="GO_Central"/>
</dbReference>
<evidence type="ECO:0000256" key="21">
    <source>
        <dbReference type="ARBA" id="ARBA00023136"/>
    </source>
</evidence>
<evidence type="ECO:0000256" key="11">
    <source>
        <dbReference type="ARBA" id="ARBA00020772"/>
    </source>
</evidence>
<evidence type="ECO:0000256" key="9">
    <source>
        <dbReference type="ARBA" id="ARBA00004651"/>
    </source>
</evidence>
<dbReference type="Xenbase" id="XB-GENE-5870091">
    <property type="gene designation" value="cd36l"/>
</dbReference>
<keyword evidence="16" id="KW-0832">Ubl conjugation</keyword>
<keyword evidence="14" id="KW-1017">Isopeptide bond</keyword>
<reference evidence="34" key="1">
    <citation type="journal article" date="2010" name="Science">
        <title>The genome of the Western clawed frog Xenopus tropicalis.</title>
        <authorList>
            <person name="Hellsten U."/>
            <person name="Harland R.M."/>
            <person name="Gilchrist M.J."/>
            <person name="Hendrix D."/>
            <person name="Jurka J."/>
            <person name="Kapitonov V."/>
            <person name="Ovcharenko I."/>
            <person name="Putnam N.H."/>
            <person name="Shu S."/>
            <person name="Taher L."/>
            <person name="Blitz I.L."/>
            <person name="Blumberg B."/>
            <person name="Dichmann D.S."/>
            <person name="Dubchak I."/>
            <person name="Amaya E."/>
            <person name="Detter J.C."/>
            <person name="Fletcher R."/>
            <person name="Gerhard D.S."/>
            <person name="Goodstein D."/>
            <person name="Graves T."/>
            <person name="Grigoriev I.V."/>
            <person name="Grimwood J."/>
            <person name="Kawashima T."/>
            <person name="Lindquist E."/>
            <person name="Lucas S.M."/>
            <person name="Mead P.E."/>
            <person name="Mitros T."/>
            <person name="Ogino H."/>
            <person name="Ohta Y."/>
            <person name="Poliakov A.V."/>
            <person name="Pollet N."/>
            <person name="Robert J."/>
            <person name="Salamov A."/>
            <person name="Sater A.K."/>
            <person name="Schmutz J."/>
            <person name="Terry A."/>
            <person name="Vize P.D."/>
            <person name="Warren W.C."/>
            <person name="Wells D."/>
            <person name="Wills A."/>
            <person name="Wilson R.K."/>
            <person name="Zimmerman L.B."/>
            <person name="Zorn A.M."/>
            <person name="Grainger R."/>
            <person name="Grammer T."/>
            <person name="Khokha M.K."/>
            <person name="Richardson P.M."/>
            <person name="Rokhsar D.S."/>
        </authorList>
    </citation>
    <scope>NUCLEOTIDE SEQUENCE [LARGE SCALE GENOMIC DNA]</scope>
    <source>
        <strain evidence="34">Nigerian</strain>
    </source>
</reference>
<evidence type="ECO:0000256" key="2">
    <source>
        <dbReference type="ARBA" id="ARBA00000626"/>
    </source>
</evidence>
<dbReference type="GO" id="GO:0150094">
    <property type="term" value="P:amyloid-beta clearance by cellular catabolic process"/>
    <property type="evidence" value="ECO:0000318"/>
    <property type="project" value="GO_Central"/>
</dbReference>
<dbReference type="SMR" id="A0A6I8S279"/>
<dbReference type="GO" id="GO:0030169">
    <property type="term" value="F:low-density lipoprotein particle binding"/>
    <property type="evidence" value="ECO:0000318"/>
    <property type="project" value="GO_Central"/>
</dbReference>
<dbReference type="GO" id="GO:0005041">
    <property type="term" value="F:low-density lipoprotein particle receptor activity"/>
    <property type="evidence" value="ECO:0000318"/>
    <property type="project" value="GO_Central"/>
</dbReference>
<dbReference type="PRINTS" id="PR01609">
    <property type="entry name" value="CD36FAMILY"/>
</dbReference>
<name>A0A6I8S279_XENTR</name>
<evidence type="ECO:0000256" key="7">
    <source>
        <dbReference type="ARBA" id="ARBA00004285"/>
    </source>
</evidence>
<feature type="transmembrane region" description="Helical" evidence="33">
    <location>
        <begin position="447"/>
        <end position="468"/>
    </location>
</feature>
<organism evidence="34">
    <name type="scientific">Xenopus tropicalis</name>
    <name type="common">Western clawed frog</name>
    <name type="synonym">Silurana tropicalis</name>
    <dbReference type="NCBI Taxonomy" id="8364"/>
    <lineage>
        <taxon>Eukaryota</taxon>
        <taxon>Metazoa</taxon>
        <taxon>Chordata</taxon>
        <taxon>Craniata</taxon>
        <taxon>Vertebrata</taxon>
        <taxon>Euteleostomi</taxon>
        <taxon>Amphibia</taxon>
        <taxon>Batrachia</taxon>
        <taxon>Anura</taxon>
        <taxon>Pipoidea</taxon>
        <taxon>Pipidae</taxon>
        <taxon>Xenopodinae</taxon>
        <taxon>Xenopus</taxon>
        <taxon>Silurana</taxon>
    </lineage>
</organism>
<dbReference type="Proteomes" id="UP000008143">
    <property type="component" value="Chromosome 3"/>
</dbReference>
<evidence type="ECO:0000256" key="1">
    <source>
        <dbReference type="ARBA" id="ARBA00000542"/>
    </source>
</evidence>
<dbReference type="GO" id="GO:0016324">
    <property type="term" value="C:apical plasma membrane"/>
    <property type="evidence" value="ECO:0007669"/>
    <property type="project" value="UniProtKB-SubCell"/>
</dbReference>
<dbReference type="GeneID" id="100496002"/>
<comment type="catalytic activity">
    <reaction evidence="2">
        <text>(9Z)-octadecenoate(out) = (9Z)-octadecenoate(in)</text>
        <dbReference type="Rhea" id="RHEA:33655"/>
        <dbReference type="ChEBI" id="CHEBI:30823"/>
    </reaction>
    <physiologicalReaction direction="left-to-right" evidence="2">
        <dbReference type="Rhea" id="RHEA:33656"/>
    </physiologicalReaction>
</comment>
<evidence type="ECO:0000256" key="6">
    <source>
        <dbReference type="ARBA" id="ARBA00004221"/>
    </source>
</evidence>
<comment type="similarity">
    <text evidence="10">Belongs to the CD36 family.</text>
</comment>
<dbReference type="Pfam" id="PF01130">
    <property type="entry name" value="CD36"/>
    <property type="match status" value="1"/>
</dbReference>
<evidence type="ECO:0000313" key="34">
    <source>
        <dbReference type="Ensembl" id="ENSXETP00000086862"/>
    </source>
</evidence>
<gene>
    <name evidence="34 36 37" type="primary">cd36l</name>
</gene>
<comment type="catalytic activity">
    <reaction evidence="1">
        <text>(9Z,12Z)-octadecadienoate(out) = (9Z,12Z)-octadecadienoate(in)</text>
        <dbReference type="Rhea" id="RHEA:45264"/>
        <dbReference type="ChEBI" id="CHEBI:30245"/>
    </reaction>
    <physiologicalReaction direction="left-to-right" evidence="1">
        <dbReference type="Rhea" id="RHEA:45265"/>
    </physiologicalReaction>
</comment>
<comment type="subcellular location">
    <subcellularLocation>
        <location evidence="6">Apical cell membrane</location>
    </subcellularLocation>
    <subcellularLocation>
        <location evidence="9">Cell membrane</location>
        <topology evidence="9">Multi-pass membrane protein</topology>
    </subcellularLocation>
    <subcellularLocation>
        <location evidence="8">Golgi apparatus</location>
    </subcellularLocation>
    <subcellularLocation>
        <location evidence="7">Membrane raft</location>
    </subcellularLocation>
</comment>
<evidence type="ECO:0000256" key="8">
    <source>
        <dbReference type="ARBA" id="ARBA00004555"/>
    </source>
</evidence>
<evidence type="ECO:0000256" key="4">
    <source>
        <dbReference type="ARBA" id="ARBA00000996"/>
    </source>
</evidence>
<dbReference type="PANTHER" id="PTHR11923:SF12">
    <property type="entry name" value="PLATELET GLYCOPROTEIN 4"/>
    <property type="match status" value="1"/>
</dbReference>
<comment type="catalytic activity">
    <reaction evidence="3">
        <text>hexadecanoate(out) = hexadecanoate(in)</text>
        <dbReference type="Rhea" id="RHEA:45256"/>
        <dbReference type="ChEBI" id="CHEBI:7896"/>
    </reaction>
    <physiologicalReaction direction="left-to-right" evidence="3">
        <dbReference type="Rhea" id="RHEA:45257"/>
    </physiologicalReaction>
</comment>
<dbReference type="GO" id="GO:0006898">
    <property type="term" value="P:receptor-mediated endocytosis"/>
    <property type="evidence" value="ECO:0000318"/>
    <property type="project" value="GO_Central"/>
</dbReference>
<evidence type="ECO:0000256" key="28">
    <source>
        <dbReference type="ARBA" id="ARBA00029966"/>
    </source>
</evidence>
<keyword evidence="21 33" id="KW-0472">Membrane</keyword>
<evidence type="ECO:0000313" key="37">
    <source>
        <dbReference type="Xenbase" id="XB-GENE-5870091"/>
    </source>
</evidence>
<evidence type="ECO:0000256" key="24">
    <source>
        <dbReference type="ARBA" id="ARBA00023170"/>
    </source>
</evidence>
<keyword evidence="20" id="KW-0445">Lipid transport</keyword>
<dbReference type="Bgee" id="ENSXETG00000037724">
    <property type="expression patterns" value="Expressed in blastula"/>
</dbReference>
<dbReference type="GO" id="GO:0007155">
    <property type="term" value="P:cell adhesion"/>
    <property type="evidence" value="ECO:0007669"/>
    <property type="project" value="UniProtKB-KW"/>
</dbReference>
<feature type="disulfide bond" evidence="32">
    <location>
        <begin position="246"/>
        <end position="314"/>
    </location>
</feature>
<keyword evidence="35" id="KW-1185">Reference proteome</keyword>
<dbReference type="OMA" id="NIMEHED"/>
<evidence type="ECO:0000256" key="27">
    <source>
        <dbReference type="ARBA" id="ARBA00023949"/>
    </source>
</evidence>
<evidence type="ECO:0000256" key="33">
    <source>
        <dbReference type="SAM" id="Phobius"/>
    </source>
</evidence>
<evidence type="ECO:0000256" key="10">
    <source>
        <dbReference type="ARBA" id="ARBA00010532"/>
    </source>
</evidence>
<sequence>MGCKCSCRCSKSWLIAGTVIGGLFAVVGIVLFPVNNILNHEAVTKTSVIEEGTAAFDNWVLPRSPVYRSFWIYHVRNPNDIINGGKPELQQKGPYTYLVRRIPKLGITQHENFTMSYLQYNDAIFQRHMSVGSEEDTHTVLNVAVASTPDMFPDYHEMLNTAITNSSSSLFQVRTVKELLWGYNDPFLEQIPFPDIDTTTGVFYPYNGTLDGPYNVYNGKDDISKVAVIERYKGERSLSYWNGDNCNMINGTDAFLFSPFNKKKNHLFFFSPDACRSLYGVFEKEYDLKGIKMNRFVVPKEVFASSAENSDNHCFCKDMKVTRNCTADGILELRACRDRKPIFLSLPHFLYGSQFLLDAVGGLKPNEYEHRSYIDVEPVTGNALHYAKRLQINVMFQQTNKIDVMSKLQSGFVFPVLWLNETSLITDDAAKDFKAIVINPMRTIEIVAIQFVCVGCIMFLACSIALCVKGSKKEKGKAEGKPA</sequence>